<dbReference type="InterPro" id="IPR006224">
    <property type="entry name" value="PsdUridine_synth_RluA-like_CS"/>
</dbReference>
<organism evidence="11 12">
    <name type="scientific">Coraliomargarita algicola</name>
    <dbReference type="NCBI Taxonomy" id="3092156"/>
    <lineage>
        <taxon>Bacteria</taxon>
        <taxon>Pseudomonadati</taxon>
        <taxon>Verrucomicrobiota</taxon>
        <taxon>Opitutia</taxon>
        <taxon>Puniceicoccales</taxon>
        <taxon>Coraliomargaritaceae</taxon>
        <taxon>Coraliomargarita</taxon>
    </lineage>
</organism>
<dbReference type="InterPro" id="IPR020103">
    <property type="entry name" value="PsdUridine_synth_cat_dom_sf"/>
</dbReference>
<dbReference type="RefSeq" id="WP_319833196.1">
    <property type="nucleotide sequence ID" value="NZ_CP138858.1"/>
</dbReference>
<dbReference type="Proteomes" id="UP001324993">
    <property type="component" value="Chromosome"/>
</dbReference>
<name>A0ABZ0RNK1_9BACT</name>
<evidence type="ECO:0000256" key="8">
    <source>
        <dbReference type="ARBA" id="ARBA00041975"/>
    </source>
</evidence>
<dbReference type="PANTHER" id="PTHR21600:SF56">
    <property type="entry name" value="TRNA PSEUDOURIDINE SYNTHASE C"/>
    <property type="match status" value="1"/>
</dbReference>
<dbReference type="InterPro" id="IPR006145">
    <property type="entry name" value="PsdUridine_synth_RsuA/RluA"/>
</dbReference>
<evidence type="ECO:0000256" key="6">
    <source>
        <dbReference type="ARBA" id="ARBA00040675"/>
    </source>
</evidence>
<evidence type="ECO:0000256" key="5">
    <source>
        <dbReference type="ARBA" id="ARBA00038943"/>
    </source>
</evidence>
<evidence type="ECO:0000256" key="2">
    <source>
        <dbReference type="ARBA" id="ARBA00023235"/>
    </source>
</evidence>
<keyword evidence="1" id="KW-0819">tRNA processing</keyword>
<dbReference type="EMBL" id="CP138858">
    <property type="protein sequence ID" value="WPJ96335.1"/>
    <property type="molecule type" value="Genomic_DNA"/>
</dbReference>
<dbReference type="PANTHER" id="PTHR21600">
    <property type="entry name" value="MITOCHONDRIAL RNA PSEUDOURIDINE SYNTHASE"/>
    <property type="match status" value="1"/>
</dbReference>
<evidence type="ECO:0000313" key="11">
    <source>
        <dbReference type="EMBL" id="WPJ96335.1"/>
    </source>
</evidence>
<evidence type="ECO:0000259" key="10">
    <source>
        <dbReference type="Pfam" id="PF00849"/>
    </source>
</evidence>
<keyword evidence="12" id="KW-1185">Reference proteome</keyword>
<dbReference type="InterPro" id="IPR050188">
    <property type="entry name" value="RluA_PseudoU_synthase"/>
</dbReference>
<evidence type="ECO:0000256" key="3">
    <source>
        <dbReference type="ARBA" id="ARBA00036607"/>
    </source>
</evidence>
<evidence type="ECO:0000256" key="7">
    <source>
        <dbReference type="ARBA" id="ARBA00041803"/>
    </source>
</evidence>
<dbReference type="EC" id="5.4.99.26" evidence="5"/>
<comment type="catalytic activity">
    <reaction evidence="3">
        <text>uridine(65) in tRNA = pseudouridine(65) in tRNA</text>
        <dbReference type="Rhea" id="RHEA:42536"/>
        <dbReference type="Rhea" id="RHEA-COMP:10103"/>
        <dbReference type="Rhea" id="RHEA-COMP:10104"/>
        <dbReference type="ChEBI" id="CHEBI:65314"/>
        <dbReference type="ChEBI" id="CHEBI:65315"/>
        <dbReference type="EC" id="5.4.99.26"/>
    </reaction>
</comment>
<evidence type="ECO:0000256" key="9">
    <source>
        <dbReference type="ARBA" id="ARBA00043049"/>
    </source>
</evidence>
<dbReference type="Gene3D" id="3.30.2350.10">
    <property type="entry name" value="Pseudouridine synthase"/>
    <property type="match status" value="1"/>
</dbReference>
<protein>
    <recommendedName>
        <fullName evidence="6">tRNA pseudouridine synthase C</fullName>
        <ecNumber evidence="5">5.4.99.26</ecNumber>
    </recommendedName>
    <alternativeName>
        <fullName evidence="8">tRNA pseudouridine(65) synthase</fullName>
    </alternativeName>
    <alternativeName>
        <fullName evidence="9">tRNA pseudouridylate synthase C</fullName>
    </alternativeName>
    <alternativeName>
        <fullName evidence="7">tRNA-uridine isomerase C</fullName>
    </alternativeName>
</protein>
<reference evidence="11 12" key="1">
    <citation type="submission" date="2023-11" db="EMBL/GenBank/DDBJ databases">
        <title>Coraliomargarita sp. nov., isolated from marine algae.</title>
        <authorList>
            <person name="Lee J.K."/>
            <person name="Baek J.H."/>
            <person name="Kim J.M."/>
            <person name="Choi D.G."/>
            <person name="Jeon C.O."/>
        </authorList>
    </citation>
    <scope>NUCLEOTIDE SEQUENCE [LARGE SCALE GENOMIC DNA]</scope>
    <source>
        <strain evidence="11 12">J2-16</strain>
    </source>
</reference>
<evidence type="ECO:0000256" key="4">
    <source>
        <dbReference type="ARBA" id="ARBA00037670"/>
    </source>
</evidence>
<accession>A0ABZ0RNK1</accession>
<keyword evidence="2" id="KW-0413">Isomerase</keyword>
<evidence type="ECO:0000313" key="12">
    <source>
        <dbReference type="Proteomes" id="UP001324993"/>
    </source>
</evidence>
<dbReference type="SUPFAM" id="SSF55120">
    <property type="entry name" value="Pseudouridine synthase"/>
    <property type="match status" value="1"/>
</dbReference>
<feature type="domain" description="Pseudouridine synthase RsuA/RluA-like" evidence="10">
    <location>
        <begin position="22"/>
        <end position="173"/>
    </location>
</feature>
<proteinExistence type="predicted"/>
<dbReference type="PROSITE" id="PS01129">
    <property type="entry name" value="PSI_RLU"/>
    <property type="match status" value="1"/>
</dbReference>
<sequence length="240" mass="27261">MAIHESTESQENRLNVLYQDEDFIAIDKPAGLLVHRSPLDRFATEFAVQKLRDQIGRPVNPCHRLDRPTSGVLLFALNAAATRAAQAIFLDHRAVKSYHAVVRGWLEGSGRIDYDLRNEENPDKLQSAITEYRSLKQSCVEVAVGRYPSARFSLVELHPQTGRTHQLRRHMAHLRHPILGDTRHGDGAQNQFLRTHCGRQMLLLRAVRLQMPHPIHGKLLDIRAEADADFNAALNRLKLL</sequence>
<evidence type="ECO:0000256" key="1">
    <source>
        <dbReference type="ARBA" id="ARBA00022694"/>
    </source>
</evidence>
<gene>
    <name evidence="11" type="ORF">SH580_01290</name>
</gene>
<comment type="function">
    <text evidence="4">Responsible for synthesis of pseudouridine from uracil-65 in transfer RNAs.</text>
</comment>
<dbReference type="Pfam" id="PF00849">
    <property type="entry name" value="PseudoU_synth_2"/>
    <property type="match status" value="1"/>
</dbReference>